<feature type="transmembrane region" description="Helical" evidence="1">
    <location>
        <begin position="203"/>
        <end position="223"/>
    </location>
</feature>
<keyword evidence="1" id="KW-1133">Transmembrane helix</keyword>
<feature type="transmembrane region" description="Helical" evidence="1">
    <location>
        <begin position="59"/>
        <end position="78"/>
    </location>
</feature>
<feature type="transmembrane region" description="Helical" evidence="1">
    <location>
        <begin position="136"/>
        <end position="158"/>
    </location>
</feature>
<reference evidence="2 3" key="1">
    <citation type="submission" date="2022-04" db="EMBL/GenBank/DDBJ databases">
        <title>Diverse halophilic archaea isolated from saline environments.</title>
        <authorList>
            <person name="Cui H.-L."/>
        </authorList>
    </citation>
    <scope>NUCLEOTIDE SEQUENCE [LARGE SCALE GENOMIC DNA]</scope>
    <source>
        <strain evidence="2 3">XZYJT49</strain>
    </source>
</reference>
<feature type="transmembrane region" description="Helical" evidence="1">
    <location>
        <begin position="98"/>
        <end position="116"/>
    </location>
</feature>
<keyword evidence="1" id="KW-0472">Membrane</keyword>
<evidence type="ECO:0000313" key="3">
    <source>
        <dbReference type="Proteomes" id="UP000830729"/>
    </source>
</evidence>
<dbReference type="Proteomes" id="UP000830729">
    <property type="component" value="Chromosome"/>
</dbReference>
<dbReference type="KEGG" id="halx:M0R89_17455"/>
<proteinExistence type="predicted"/>
<keyword evidence="3" id="KW-1185">Reference proteome</keyword>
<feature type="transmembrane region" description="Helical" evidence="1">
    <location>
        <begin position="170"/>
        <end position="191"/>
    </location>
</feature>
<keyword evidence="1" id="KW-0812">Transmembrane</keyword>
<evidence type="ECO:0000313" key="2">
    <source>
        <dbReference type="EMBL" id="UPV74310.1"/>
    </source>
</evidence>
<dbReference type="AlphaFoldDB" id="A0A8U0HTI2"/>
<accession>A0A8U0HTI2</accession>
<sequence length="312" mass="31268">MSTSRSTFPLDPEERPLAFEFVLAVGAATGFYVAFRVVAAASSRLRDLVALPGGLLVDGLLHGTATLLGLGLLVGAYARRRGIEVRLARPTRDDLPAVAAALAVPASLVALTALVGDATGASYGSLARTSYAPDVALGPVLVVTGLGLFVGVPSYLLLCQVLVQGSFERAVGGDAAATLTTATTAFLLVGTQGGTGLSPFPDGGRIAGAVLFALAGGVALYATDRAERRWVPYLAAVPALAVVGATLLSAVAAIGSVAGALFAGTQLVVLGLAALVYGRTDSLAVPALAYLSLSLAHEVAVFAAETGAVGPW</sequence>
<name>A0A8U0HTI2_9EURY</name>
<feature type="transmembrane region" description="Helical" evidence="1">
    <location>
        <begin position="260"/>
        <end position="278"/>
    </location>
</feature>
<dbReference type="RefSeq" id="WP_248650356.1">
    <property type="nucleotide sequence ID" value="NZ_CP096659.1"/>
</dbReference>
<gene>
    <name evidence="2" type="ORF">M0R89_17455</name>
</gene>
<dbReference type="EMBL" id="CP096659">
    <property type="protein sequence ID" value="UPV74310.1"/>
    <property type="molecule type" value="Genomic_DNA"/>
</dbReference>
<feature type="transmembrane region" description="Helical" evidence="1">
    <location>
        <begin position="21"/>
        <end position="39"/>
    </location>
</feature>
<organism evidence="2 3">
    <name type="scientific">Halorussus limi</name>
    <dbReference type="NCBI Taxonomy" id="2938695"/>
    <lineage>
        <taxon>Archaea</taxon>
        <taxon>Methanobacteriati</taxon>
        <taxon>Methanobacteriota</taxon>
        <taxon>Stenosarchaea group</taxon>
        <taxon>Halobacteria</taxon>
        <taxon>Halobacteriales</taxon>
        <taxon>Haladaptataceae</taxon>
        <taxon>Halorussus</taxon>
    </lineage>
</organism>
<evidence type="ECO:0000256" key="1">
    <source>
        <dbReference type="SAM" id="Phobius"/>
    </source>
</evidence>
<feature type="transmembrane region" description="Helical" evidence="1">
    <location>
        <begin position="230"/>
        <end position="254"/>
    </location>
</feature>
<dbReference type="GeneID" id="72187024"/>
<protein>
    <submittedName>
        <fullName evidence="2">Uncharacterized protein</fullName>
    </submittedName>
</protein>